<accession>A0A518AUF5</accession>
<evidence type="ECO:0000259" key="1">
    <source>
        <dbReference type="Pfam" id="PF04965"/>
    </source>
</evidence>
<reference evidence="2 3" key="1">
    <citation type="submission" date="2019-02" db="EMBL/GenBank/DDBJ databases">
        <title>Deep-cultivation of Planctomycetes and their phenomic and genomic characterization uncovers novel biology.</title>
        <authorList>
            <person name="Wiegand S."/>
            <person name="Jogler M."/>
            <person name="Boedeker C."/>
            <person name="Pinto D."/>
            <person name="Vollmers J."/>
            <person name="Rivas-Marin E."/>
            <person name="Kohn T."/>
            <person name="Peeters S.H."/>
            <person name="Heuer A."/>
            <person name="Rast P."/>
            <person name="Oberbeckmann S."/>
            <person name="Bunk B."/>
            <person name="Jeske O."/>
            <person name="Meyerdierks A."/>
            <person name="Storesund J.E."/>
            <person name="Kallscheuer N."/>
            <person name="Luecker S."/>
            <person name="Lage O.M."/>
            <person name="Pohl T."/>
            <person name="Merkel B.J."/>
            <person name="Hornburger P."/>
            <person name="Mueller R.-W."/>
            <person name="Bruemmer F."/>
            <person name="Labrenz M."/>
            <person name="Spormann A.M."/>
            <person name="Op den Camp H."/>
            <person name="Overmann J."/>
            <person name="Amann R."/>
            <person name="Jetten M.S.M."/>
            <person name="Mascher T."/>
            <person name="Medema M.H."/>
            <person name="Devos D.P."/>
            <person name="Kaster A.-K."/>
            <person name="Ovreas L."/>
            <person name="Rohde M."/>
            <person name="Galperin M.Y."/>
            <person name="Jogler C."/>
        </authorList>
    </citation>
    <scope>NUCLEOTIDE SEQUENCE [LARGE SCALE GENOMIC DNA]</scope>
    <source>
        <strain evidence="2 3">Pan181</strain>
    </source>
</reference>
<dbReference type="AlphaFoldDB" id="A0A518AUF5"/>
<dbReference type="Gene3D" id="3.10.450.40">
    <property type="match status" value="1"/>
</dbReference>
<protein>
    <submittedName>
        <fullName evidence="2">Gene 25-like lysozyme</fullName>
    </submittedName>
</protein>
<dbReference type="RefSeq" id="WP_145250186.1">
    <property type="nucleotide sequence ID" value="NZ_CP036278.1"/>
</dbReference>
<dbReference type="Proteomes" id="UP000315750">
    <property type="component" value="Chromosome"/>
</dbReference>
<dbReference type="SUPFAM" id="SSF160719">
    <property type="entry name" value="gpW/gp25-like"/>
    <property type="match status" value="1"/>
</dbReference>
<gene>
    <name evidence="2" type="ORF">Pan181_45920</name>
</gene>
<name>A0A518AUF5_9BACT</name>
<evidence type="ECO:0000313" key="2">
    <source>
        <dbReference type="EMBL" id="QDU58358.1"/>
    </source>
</evidence>
<evidence type="ECO:0000313" key="3">
    <source>
        <dbReference type="Proteomes" id="UP000315750"/>
    </source>
</evidence>
<organism evidence="2 3">
    <name type="scientific">Aeoliella mucimassa</name>
    <dbReference type="NCBI Taxonomy" id="2527972"/>
    <lineage>
        <taxon>Bacteria</taxon>
        <taxon>Pseudomonadati</taxon>
        <taxon>Planctomycetota</taxon>
        <taxon>Planctomycetia</taxon>
        <taxon>Pirellulales</taxon>
        <taxon>Lacipirellulaceae</taxon>
        <taxon>Aeoliella</taxon>
    </lineage>
</organism>
<dbReference type="EMBL" id="CP036278">
    <property type="protein sequence ID" value="QDU58358.1"/>
    <property type="molecule type" value="Genomic_DNA"/>
</dbReference>
<dbReference type="OrthoDB" id="271327at2"/>
<proteinExistence type="predicted"/>
<feature type="domain" description="IraD/Gp25-like" evidence="1">
    <location>
        <begin position="38"/>
        <end position="131"/>
    </location>
</feature>
<sequence>MLATKSHPDLVPSLLDKLTLASYDVSSSVPADPVRGLLRDITDLLNTWTTADARTEGFDELASSITCYGAPLPSSLVIGTYDNQQAVGRRLEQLIVRFEPRIATAKVTVTPNRQQPTTCQLTIVATLTSNPDTTISADYSVNYRQGRAQVELVQS</sequence>
<dbReference type="Pfam" id="PF04965">
    <property type="entry name" value="GPW_gp25"/>
    <property type="match status" value="1"/>
</dbReference>
<keyword evidence="3" id="KW-1185">Reference proteome</keyword>
<dbReference type="InterPro" id="IPR007048">
    <property type="entry name" value="IraD/Gp25-like"/>
</dbReference>
<dbReference type="KEGG" id="amuc:Pan181_45920"/>